<name>A0AC34QFK3_9BILA</name>
<evidence type="ECO:0000313" key="2">
    <source>
        <dbReference type="WBParaSite" id="JU765_v2.g15847.t1"/>
    </source>
</evidence>
<accession>A0AC34QFK3</accession>
<reference evidence="2" key="1">
    <citation type="submission" date="2022-11" db="UniProtKB">
        <authorList>
            <consortium name="WormBaseParasite"/>
        </authorList>
    </citation>
    <scope>IDENTIFICATION</scope>
</reference>
<dbReference type="WBParaSite" id="JU765_v2.g15847.t1">
    <property type="protein sequence ID" value="JU765_v2.g15847.t1"/>
    <property type="gene ID" value="JU765_v2.g15847"/>
</dbReference>
<protein>
    <submittedName>
        <fullName evidence="2">DNA-directed RNA polymerase</fullName>
    </submittedName>
</protein>
<proteinExistence type="predicted"/>
<sequence length="206" mass="23283">MREAILRGPEDYSGACFVSITGKDTGKRRLADDRQMSQQDARLLQTAGGKYNNDVTVYRQLLKNEMLLMNRQPSLHKPIIMGHRARILEGRKALRMNYEPCKAYNADFDGAEMNIIVFYIQNVLGQVEARELADVGSSYLVPKDGTPILGLIQDHMVSDVLLTLRDTSLNKKDFTHLILAAFGNYTKRIILPPPTILLLLLLNFFS</sequence>
<evidence type="ECO:0000313" key="1">
    <source>
        <dbReference type="Proteomes" id="UP000887576"/>
    </source>
</evidence>
<organism evidence="1 2">
    <name type="scientific">Panagrolaimus sp. JU765</name>
    <dbReference type="NCBI Taxonomy" id="591449"/>
    <lineage>
        <taxon>Eukaryota</taxon>
        <taxon>Metazoa</taxon>
        <taxon>Ecdysozoa</taxon>
        <taxon>Nematoda</taxon>
        <taxon>Chromadorea</taxon>
        <taxon>Rhabditida</taxon>
        <taxon>Tylenchina</taxon>
        <taxon>Panagrolaimomorpha</taxon>
        <taxon>Panagrolaimoidea</taxon>
        <taxon>Panagrolaimidae</taxon>
        <taxon>Panagrolaimus</taxon>
    </lineage>
</organism>
<dbReference type="Proteomes" id="UP000887576">
    <property type="component" value="Unplaced"/>
</dbReference>